<dbReference type="InterPro" id="IPR018056">
    <property type="entry name" value="Kringle_CS"/>
</dbReference>
<dbReference type="InterPro" id="IPR002172">
    <property type="entry name" value="LDrepeatLR_classA_rpt"/>
</dbReference>
<dbReference type="CDD" id="cd07066">
    <property type="entry name" value="CRD_FZ"/>
    <property type="match status" value="1"/>
</dbReference>
<dbReference type="PANTHER" id="PTHR46335:SF1">
    <property type="entry name" value="CUBILIN"/>
    <property type="match status" value="1"/>
</dbReference>
<comment type="caution">
    <text evidence="4">Lacks conserved residue(s) required for the propagation of feature annotation.</text>
</comment>
<dbReference type="CDD" id="cd00108">
    <property type="entry name" value="KR"/>
    <property type="match status" value="2"/>
</dbReference>
<dbReference type="SUPFAM" id="SSF57424">
    <property type="entry name" value="LDL receptor-like module"/>
    <property type="match status" value="1"/>
</dbReference>
<dbReference type="InterPro" id="IPR036790">
    <property type="entry name" value="Frizzled_dom_sf"/>
</dbReference>
<feature type="disulfide bond" evidence="4">
    <location>
        <begin position="45"/>
        <end position="84"/>
    </location>
</feature>
<evidence type="ECO:0000256" key="1">
    <source>
        <dbReference type="ARBA" id="ARBA00004141"/>
    </source>
</evidence>
<dbReference type="CDD" id="cd19051">
    <property type="entry name" value="LGIC_TM_cation"/>
    <property type="match status" value="1"/>
</dbReference>
<dbReference type="RefSeq" id="XP_019637840.1">
    <property type="nucleotide sequence ID" value="XM_019782281.1"/>
</dbReference>
<dbReference type="Gene3D" id="1.20.58.390">
    <property type="entry name" value="Neurotransmitter-gated ion-channel transmembrane domain"/>
    <property type="match status" value="1"/>
</dbReference>
<dbReference type="SMART" id="SM00130">
    <property type="entry name" value="KR"/>
    <property type="match status" value="2"/>
</dbReference>
<evidence type="ECO:0000256" key="4">
    <source>
        <dbReference type="PROSITE-ProRule" id="PRU00121"/>
    </source>
</evidence>
<evidence type="ECO:0000256" key="6">
    <source>
        <dbReference type="PROSITE-ProRule" id="PRU00302"/>
    </source>
</evidence>
<dbReference type="InterPro" id="IPR038050">
    <property type="entry name" value="Neuro_actylchol_rec"/>
</dbReference>
<organism evidence="12 13">
    <name type="scientific">Branchiostoma belcheri</name>
    <name type="common">Amphioxus</name>
    <dbReference type="NCBI Taxonomy" id="7741"/>
    <lineage>
        <taxon>Eukaryota</taxon>
        <taxon>Metazoa</taxon>
        <taxon>Chordata</taxon>
        <taxon>Cephalochordata</taxon>
        <taxon>Leptocardii</taxon>
        <taxon>Amphioxiformes</taxon>
        <taxon>Branchiostomatidae</taxon>
        <taxon>Branchiostoma</taxon>
    </lineage>
</organism>
<dbReference type="FunFam" id="2.40.20.10:FF:000020">
    <property type="entry name" value="Uncharacterized protein"/>
    <property type="match status" value="1"/>
</dbReference>
<dbReference type="InterPro" id="IPR036719">
    <property type="entry name" value="Neuro-gated_channel_TM_sf"/>
</dbReference>
<dbReference type="PANTHER" id="PTHR46335">
    <property type="entry name" value="CUBILIN"/>
    <property type="match status" value="1"/>
</dbReference>
<dbReference type="Pfam" id="PF00057">
    <property type="entry name" value="Ldl_recept_a"/>
    <property type="match status" value="1"/>
</dbReference>
<evidence type="ECO:0000259" key="11">
    <source>
        <dbReference type="PROSITE" id="PS50923"/>
    </source>
</evidence>
<dbReference type="FunFam" id="1.20.58.390:FF:000072">
    <property type="entry name" value="Uncharacterized protein"/>
    <property type="match status" value="1"/>
</dbReference>
<dbReference type="Gene3D" id="1.10.2000.10">
    <property type="entry name" value="Frizzled cysteine-rich domain"/>
    <property type="match status" value="1"/>
</dbReference>
<feature type="transmembrane region" description="Helical" evidence="8">
    <location>
        <begin position="849"/>
        <end position="869"/>
    </location>
</feature>
<dbReference type="GO" id="GO:0005230">
    <property type="term" value="F:extracellular ligand-gated monoatomic ion channel activity"/>
    <property type="evidence" value="ECO:0007669"/>
    <property type="project" value="InterPro"/>
</dbReference>
<feature type="disulfide bond" evidence="4">
    <location>
        <begin position="24"/>
        <end position="101"/>
    </location>
</feature>
<dbReference type="InterPro" id="IPR036055">
    <property type="entry name" value="LDL_receptor-like_sf"/>
</dbReference>
<dbReference type="InterPro" id="IPR038178">
    <property type="entry name" value="Kringle_sf"/>
</dbReference>
<keyword evidence="3 4" id="KW-1015">Disulfide bond</keyword>
<feature type="domain" description="Kringle" evidence="10">
    <location>
        <begin position="275"/>
        <end position="344"/>
    </location>
</feature>
<feature type="domain" description="Sushi" evidence="11">
    <location>
        <begin position="337"/>
        <end position="411"/>
    </location>
</feature>
<keyword evidence="9" id="KW-0732">Signal</keyword>
<dbReference type="InterPro" id="IPR000001">
    <property type="entry name" value="Kringle"/>
</dbReference>
<dbReference type="KEGG" id="bbel:109480124"/>
<dbReference type="PRINTS" id="PR00018">
    <property type="entry name" value="KRINGLE"/>
</dbReference>
<dbReference type="AlphaFoldDB" id="A0A6P4Z8Y4"/>
<dbReference type="FunFam" id="2.40.20.10:FF:000037">
    <property type="entry name" value="Uncharacterized protein"/>
    <property type="match status" value="1"/>
</dbReference>
<dbReference type="SUPFAM" id="SSF57535">
    <property type="entry name" value="Complement control module/SCR domain"/>
    <property type="match status" value="1"/>
</dbReference>
<keyword evidence="2 4" id="KW-0420">Kringle</keyword>
<keyword evidence="8" id="KW-0472">Membrane</keyword>
<dbReference type="Pfam" id="PF00051">
    <property type="entry name" value="Kringle"/>
    <property type="match status" value="2"/>
</dbReference>
<dbReference type="CDD" id="cd18989">
    <property type="entry name" value="LGIC_ECD_cation"/>
    <property type="match status" value="1"/>
</dbReference>
<dbReference type="Gene3D" id="4.10.400.10">
    <property type="entry name" value="Low-density Lipoprotein Receptor"/>
    <property type="match status" value="1"/>
</dbReference>
<evidence type="ECO:0000259" key="10">
    <source>
        <dbReference type="PROSITE" id="PS50070"/>
    </source>
</evidence>
<dbReference type="InterPro" id="IPR006029">
    <property type="entry name" value="Neurotrans-gated_channel_TM"/>
</dbReference>
<dbReference type="InterPro" id="IPR036734">
    <property type="entry name" value="Neur_chan_lig-bd_sf"/>
</dbReference>
<protein>
    <submittedName>
        <fullName evidence="13">Uncharacterized protein LOC109480124</fullName>
    </submittedName>
</protein>
<dbReference type="Pfam" id="PF02931">
    <property type="entry name" value="Neur_chan_LBD"/>
    <property type="match status" value="1"/>
</dbReference>
<feature type="chain" id="PRO_5028370702" evidence="9">
    <location>
        <begin position="22"/>
        <end position="870"/>
    </location>
</feature>
<dbReference type="InterPro" id="IPR000436">
    <property type="entry name" value="Sushi_SCR_CCP_dom"/>
</dbReference>
<dbReference type="PROSITE" id="PS00021">
    <property type="entry name" value="KRINGLE_1"/>
    <property type="match status" value="1"/>
</dbReference>
<feature type="domain" description="Kringle" evidence="10">
    <location>
        <begin position="23"/>
        <end position="101"/>
    </location>
</feature>
<keyword evidence="8" id="KW-0812">Transmembrane</keyword>
<dbReference type="FunFam" id="2.70.170.10:FF:000064">
    <property type="entry name" value="Uncharacterized protein"/>
    <property type="match status" value="1"/>
</dbReference>
<evidence type="ECO:0000256" key="2">
    <source>
        <dbReference type="ARBA" id="ARBA00022572"/>
    </source>
</evidence>
<dbReference type="OrthoDB" id="8182187at2759"/>
<evidence type="ECO:0000256" key="8">
    <source>
        <dbReference type="SAM" id="Phobius"/>
    </source>
</evidence>
<dbReference type="Pfam" id="PF02932">
    <property type="entry name" value="Neur_chan_memb"/>
    <property type="match status" value="1"/>
</dbReference>
<accession>A0A6P4Z8Y4</accession>
<reference evidence="13" key="1">
    <citation type="submission" date="2025-08" db="UniProtKB">
        <authorList>
            <consortium name="RefSeq"/>
        </authorList>
    </citation>
    <scope>IDENTIFICATION</scope>
    <source>
        <tissue evidence="13">Gonad</tissue>
    </source>
</reference>
<dbReference type="SMART" id="SM00192">
    <property type="entry name" value="LDLa"/>
    <property type="match status" value="1"/>
</dbReference>
<dbReference type="Gene3D" id="2.70.170.10">
    <property type="entry name" value="Neurotransmitter-gated ion-channel ligand-binding domain"/>
    <property type="match status" value="1"/>
</dbReference>
<dbReference type="SUPFAM" id="SSF90112">
    <property type="entry name" value="Neurotransmitter-gated ion-channel transmembrane pore"/>
    <property type="match status" value="1"/>
</dbReference>
<comment type="subcellular location">
    <subcellularLocation>
        <location evidence="1">Membrane</location>
        <topology evidence="1">Multi-pass membrane protein</topology>
    </subcellularLocation>
</comment>
<dbReference type="PROSITE" id="PS50068">
    <property type="entry name" value="LDLRA_2"/>
    <property type="match status" value="1"/>
</dbReference>
<keyword evidence="6" id="KW-0768">Sushi</keyword>
<gene>
    <name evidence="13" type="primary">LOC109480124</name>
</gene>
<keyword evidence="8" id="KW-1133">Transmembrane helix</keyword>
<proteinExistence type="predicted"/>
<dbReference type="InterPro" id="IPR013806">
    <property type="entry name" value="Kringle-like"/>
</dbReference>
<dbReference type="InterPro" id="IPR035976">
    <property type="entry name" value="Sushi/SCR/CCP_sf"/>
</dbReference>
<feature type="region of interest" description="Disordered" evidence="7">
    <location>
        <begin position="770"/>
        <end position="791"/>
    </location>
</feature>
<sequence>MGGGLLFVGIACLLFVSDLPADDCMEGDGTSYRGTVSVTVTGTTCQRWDSQTPHDHHRTAENYPSSGLEQNYCRNPDAEPTVWCYTTDPDTRWGYCHVPFCECVRGEFVCRELHICLPYWKRCNGIADCPGGTDEEGCVCLQIPEVFPLDSRLTMLPNPLNQTTFDEIRNSPVMELFNSSYNIPGRHHPEWREFVSSIIFPRCNEEDMSHCPLRASSNASTSCVGTQLLPCRSWCEEVFSMTGDLMKDLLPPCDVFPSSQDGCWNTEPAVKRTEVCYHGIGINYRGTWSQTTSGATCLEWSASQDYHYTWANLDNNYCRNPTGLQRPFCLTEDGSQEECDVIPCNFVGCWDRGPPNYGKRTPSKRFYFLEERVRYACNDGYTLEYGSPREVRCLEGNEGGIWEYDKPVCSVHYKQRLQNELLEIYTASLAPENVIINFTGKVEQIVDLDEKKEQLLAFLIIDFTWYDSRLKWTPKYYGGVETLSVPGSNIWTPAFTLKRNANPLYQGLPKDMPVVVSSSGLVHWRVETLTTTVCDADPFLFPADTMDCNVCFSATSAVEQTIQCHGKSSTSDEQVENDLCDSPQHVSSEDEWYRRDKIFSAGGREACLSLQLSRIPTFHIATTVAPCIILIVLMTITFIMPIDKGDRISFGVTIQLSMVVSLVFVTDVLPVKGALPFFATLIIVCMGLMGMFLFITMAVINIHEKEGSLSPVARVIFLRYMARMLLLGDLTQEKQTSEGTGSGEKTLATRPVAELTNIAIDDDDIAAGDGESTAERGIQDPKPPTAPEFTGSTSSLRLISSVDDLTKAVQNGTEGLAEVKKEVEELAKAVKNEAVVSDYTLLAKVLDRLCLVVYIIIITASIPIIMYWGK</sequence>
<evidence type="ECO:0000313" key="12">
    <source>
        <dbReference type="Proteomes" id="UP000515135"/>
    </source>
</evidence>
<dbReference type="Gene3D" id="2.40.20.10">
    <property type="entry name" value="Plasminogen Kringle 4"/>
    <property type="match status" value="2"/>
</dbReference>
<dbReference type="Proteomes" id="UP000515135">
    <property type="component" value="Unplaced"/>
</dbReference>
<keyword evidence="12" id="KW-1185">Reference proteome</keyword>
<dbReference type="PROSITE" id="PS50923">
    <property type="entry name" value="SUSHI"/>
    <property type="match status" value="1"/>
</dbReference>
<evidence type="ECO:0000256" key="9">
    <source>
        <dbReference type="SAM" id="SignalP"/>
    </source>
</evidence>
<evidence type="ECO:0000256" key="5">
    <source>
        <dbReference type="PROSITE-ProRule" id="PRU00124"/>
    </source>
</evidence>
<dbReference type="GO" id="GO:0016020">
    <property type="term" value="C:membrane"/>
    <property type="evidence" value="ECO:0007669"/>
    <property type="project" value="UniProtKB-SubCell"/>
</dbReference>
<feature type="disulfide bond" evidence="4">
    <location>
        <begin position="73"/>
        <end position="96"/>
    </location>
</feature>
<feature type="transmembrane region" description="Helical" evidence="8">
    <location>
        <begin position="677"/>
        <end position="700"/>
    </location>
</feature>
<name>A0A6P4Z8Y4_BRABE</name>
<dbReference type="CDD" id="cd00112">
    <property type="entry name" value="LDLa"/>
    <property type="match status" value="1"/>
</dbReference>
<dbReference type="SUPFAM" id="SSF57440">
    <property type="entry name" value="Kringle-like"/>
    <property type="match status" value="2"/>
</dbReference>
<dbReference type="SUPFAM" id="SSF63712">
    <property type="entry name" value="Nicotinic receptor ligand binding domain-like"/>
    <property type="match status" value="1"/>
</dbReference>
<dbReference type="FunFam" id="1.10.2000.10:FF:000030">
    <property type="entry name" value="Uncharacterized protein"/>
    <property type="match status" value="1"/>
</dbReference>
<feature type="transmembrane region" description="Helical" evidence="8">
    <location>
        <begin position="652"/>
        <end position="671"/>
    </location>
</feature>
<dbReference type="CDD" id="cd00033">
    <property type="entry name" value="CCP"/>
    <property type="match status" value="1"/>
</dbReference>
<feature type="disulfide bond" evidence="5">
    <location>
        <begin position="123"/>
        <end position="138"/>
    </location>
</feature>
<feature type="transmembrane region" description="Helical" evidence="8">
    <location>
        <begin position="618"/>
        <end position="640"/>
    </location>
</feature>
<evidence type="ECO:0000256" key="7">
    <source>
        <dbReference type="SAM" id="MobiDB-lite"/>
    </source>
</evidence>
<dbReference type="SMART" id="SM00032">
    <property type="entry name" value="CCP"/>
    <property type="match status" value="1"/>
</dbReference>
<dbReference type="PROSITE" id="PS50070">
    <property type="entry name" value="KRINGLE_2"/>
    <property type="match status" value="2"/>
</dbReference>
<feature type="signal peptide" evidence="9">
    <location>
        <begin position="1"/>
        <end position="21"/>
    </location>
</feature>
<evidence type="ECO:0000313" key="13">
    <source>
        <dbReference type="RefSeq" id="XP_019637840.1"/>
    </source>
</evidence>
<dbReference type="GeneID" id="109480124"/>
<dbReference type="Gene3D" id="2.10.70.10">
    <property type="entry name" value="Complement Module, domain 1"/>
    <property type="match status" value="1"/>
</dbReference>
<evidence type="ECO:0000256" key="3">
    <source>
        <dbReference type="ARBA" id="ARBA00023157"/>
    </source>
</evidence>
<dbReference type="InterPro" id="IPR006202">
    <property type="entry name" value="Neur_chan_lig-bd"/>
</dbReference>